<evidence type="ECO:0000256" key="4">
    <source>
        <dbReference type="ARBA" id="ARBA00023136"/>
    </source>
</evidence>
<dbReference type="Pfam" id="PF04193">
    <property type="entry name" value="PQ-loop"/>
    <property type="match status" value="1"/>
</dbReference>
<dbReference type="InterPro" id="IPR047662">
    <property type="entry name" value="SemiSWEET"/>
</dbReference>
<evidence type="ECO:0000256" key="2">
    <source>
        <dbReference type="ARBA" id="ARBA00022692"/>
    </source>
</evidence>
<organism evidence="6 7">
    <name type="scientific">Mycovorax composti</name>
    <dbReference type="NCBI Taxonomy" id="2962693"/>
    <lineage>
        <taxon>Bacteria</taxon>
        <taxon>Pseudomonadati</taxon>
        <taxon>Bacteroidota</taxon>
        <taxon>Chitinophagia</taxon>
        <taxon>Chitinophagales</taxon>
        <taxon>Chitinophagaceae</taxon>
        <taxon>Mycovorax</taxon>
    </lineage>
</organism>
<evidence type="ECO:0000313" key="6">
    <source>
        <dbReference type="EMBL" id="WWC83188.1"/>
    </source>
</evidence>
<feature type="transmembrane region" description="Helical" evidence="5">
    <location>
        <begin position="36"/>
        <end position="55"/>
    </location>
</feature>
<dbReference type="NCBIfam" id="NF037968">
    <property type="entry name" value="SemiSWEET_2"/>
    <property type="match status" value="1"/>
</dbReference>
<keyword evidence="4 5" id="KW-0472">Membrane</keyword>
<dbReference type="Proteomes" id="UP001321305">
    <property type="component" value="Chromosome"/>
</dbReference>
<keyword evidence="2 5" id="KW-0812">Transmembrane</keyword>
<proteinExistence type="predicted"/>
<gene>
    <name evidence="6" type="ORF">PIECOFPK_00899</name>
</gene>
<sequence length="121" mass="13855">MSGVEILGYTAGTLTTLTFLPQVIKTLKEKSAKDVSLAMFLIAATNQILWIFYGVLQRDNAIIFTNATILVLSLTMIFLKLKYGRELEIDAHTSENTKFTTRQCRLIFRKYAPYKIYSKYT</sequence>
<accession>A0ABZ2EI85</accession>
<evidence type="ECO:0000256" key="5">
    <source>
        <dbReference type="SAM" id="Phobius"/>
    </source>
</evidence>
<evidence type="ECO:0000256" key="3">
    <source>
        <dbReference type="ARBA" id="ARBA00022989"/>
    </source>
</evidence>
<comment type="subcellular location">
    <subcellularLocation>
        <location evidence="1">Membrane</location>
        <topology evidence="1">Multi-pass membrane protein</topology>
    </subcellularLocation>
</comment>
<feature type="transmembrane region" description="Helical" evidence="5">
    <location>
        <begin position="61"/>
        <end position="79"/>
    </location>
</feature>
<dbReference type="RefSeq" id="WP_409966612.1">
    <property type="nucleotide sequence ID" value="NZ_CP144143.1"/>
</dbReference>
<reference evidence="7" key="1">
    <citation type="submission" date="2024-01" db="EMBL/GenBank/DDBJ databases">
        <title>Mycovorax composti gen. nov. sp. nov., a member of the family Chitinophagaceae isolated from button mushroom compost.</title>
        <authorList>
            <person name="Thai M."/>
            <person name="Bell T.L."/>
            <person name="Kertesz M.A."/>
        </authorList>
    </citation>
    <scope>NUCLEOTIDE SEQUENCE [LARGE SCALE GENOMIC DNA]</scope>
    <source>
        <strain evidence="7">C216</strain>
    </source>
</reference>
<keyword evidence="7" id="KW-1185">Reference proteome</keyword>
<protein>
    <submittedName>
        <fullName evidence="6">Uncharacterized protein</fullName>
    </submittedName>
</protein>
<dbReference type="Gene3D" id="1.20.1280.290">
    <property type="match status" value="1"/>
</dbReference>
<dbReference type="EMBL" id="CP144143">
    <property type="protein sequence ID" value="WWC83188.1"/>
    <property type="molecule type" value="Genomic_DNA"/>
</dbReference>
<name>A0ABZ2EI85_9BACT</name>
<evidence type="ECO:0000256" key="1">
    <source>
        <dbReference type="ARBA" id="ARBA00004141"/>
    </source>
</evidence>
<keyword evidence="3 5" id="KW-1133">Transmembrane helix</keyword>
<evidence type="ECO:0000313" key="7">
    <source>
        <dbReference type="Proteomes" id="UP001321305"/>
    </source>
</evidence>
<dbReference type="InterPro" id="IPR006603">
    <property type="entry name" value="PQ-loop_rpt"/>
</dbReference>